<name>A0A9D9GS86_9GAMM</name>
<keyword evidence="6 9" id="KW-1133">Transmembrane helix</keyword>
<sequence length="537" mass="59412">MSVEKIRAFAEVIGSPLLWQRWFNSKLGLVLFPLLLGVLASLGFAPLEKWPLTLAGLSLMFFLMGGYQSKKAIFAAVLSFFTTLNAVTLWWLNFVMEGFGGMPMLLSNLVVILFSMYLALPYALLSCLANRFCQGKLPVLLLCFIPAAFVLSDFIISWLFGGFPWVYPGYTALQGPLSAFAPLIGVRGINLLFYLLAGVIALTLKRQFIYLPAAGVIFIAGVFCSSLSFTTDDDKPLKVSLVQGNIMQSVKWRPEMVGPTISTYWNLTEPLIAKDHLIIWPESAIPLYLERAHGLVQDLNTVMHEQGSLLITGLQHKNEETNAAFNSLIILGQEESLSPVTAELNHYDKRKLVPFGEVVPFEEMLRPLGSIFNFPMSSFTPGAEKQQNIKAFGHELIPAICYEAIFPELINSLNAEESGAIVMLSNDSWFGTTSGPKQHLNIARMRCLELQKPMLRATNSGITAFIDKQGQVTDAFPSDKAGVLRGSVHCATGLTPYSRCGNIPLWVLTVLLVGLGVYYRGRDPDKQKQMLESLVRP</sequence>
<evidence type="ECO:0000256" key="7">
    <source>
        <dbReference type="ARBA" id="ARBA00023136"/>
    </source>
</evidence>
<evidence type="ECO:0000313" key="12">
    <source>
        <dbReference type="Proteomes" id="UP000823631"/>
    </source>
</evidence>
<evidence type="ECO:0000256" key="5">
    <source>
        <dbReference type="ARBA" id="ARBA00022692"/>
    </source>
</evidence>
<evidence type="ECO:0000256" key="1">
    <source>
        <dbReference type="ARBA" id="ARBA00004651"/>
    </source>
</evidence>
<feature type="transmembrane region" description="Helical" evidence="9">
    <location>
        <begin position="27"/>
        <end position="44"/>
    </location>
</feature>
<dbReference type="GO" id="GO:0016410">
    <property type="term" value="F:N-acyltransferase activity"/>
    <property type="evidence" value="ECO:0007669"/>
    <property type="project" value="UniProtKB-UniRule"/>
</dbReference>
<feature type="transmembrane region" description="Helical" evidence="9">
    <location>
        <begin position="180"/>
        <end position="202"/>
    </location>
</feature>
<evidence type="ECO:0000313" key="11">
    <source>
        <dbReference type="EMBL" id="MBO8415178.1"/>
    </source>
</evidence>
<evidence type="ECO:0000256" key="8">
    <source>
        <dbReference type="ARBA" id="ARBA00023315"/>
    </source>
</evidence>
<feature type="transmembrane region" description="Helical" evidence="9">
    <location>
        <begin position="137"/>
        <end position="160"/>
    </location>
</feature>
<dbReference type="PANTHER" id="PTHR38686">
    <property type="entry name" value="APOLIPOPROTEIN N-ACYLTRANSFERASE"/>
    <property type="match status" value="1"/>
</dbReference>
<protein>
    <recommendedName>
        <fullName evidence="9">Apolipoprotein N-acyltransferase</fullName>
        <shortName evidence="9">ALP N-acyltransferase</shortName>
        <ecNumber evidence="9">2.3.1.269</ecNumber>
    </recommendedName>
</protein>
<dbReference type="PROSITE" id="PS50263">
    <property type="entry name" value="CN_HYDROLASE"/>
    <property type="match status" value="1"/>
</dbReference>
<dbReference type="GO" id="GO:0042158">
    <property type="term" value="P:lipoprotein biosynthetic process"/>
    <property type="evidence" value="ECO:0007669"/>
    <property type="project" value="UniProtKB-UniRule"/>
</dbReference>
<dbReference type="InterPro" id="IPR036526">
    <property type="entry name" value="C-N_Hydrolase_sf"/>
</dbReference>
<feature type="domain" description="CN hydrolase" evidence="10">
    <location>
        <begin position="242"/>
        <end position="490"/>
    </location>
</feature>
<evidence type="ECO:0000256" key="4">
    <source>
        <dbReference type="ARBA" id="ARBA00022679"/>
    </source>
</evidence>
<comment type="similarity">
    <text evidence="2 9">Belongs to the CN hydrolase family. Apolipoprotein N-acyltransferase subfamily.</text>
</comment>
<keyword evidence="8 9" id="KW-0012">Acyltransferase</keyword>
<keyword evidence="7 9" id="KW-0472">Membrane</keyword>
<feature type="transmembrane region" description="Helical" evidence="9">
    <location>
        <begin position="104"/>
        <end position="125"/>
    </location>
</feature>
<dbReference type="Pfam" id="PF20154">
    <property type="entry name" value="LNT_N"/>
    <property type="match status" value="1"/>
</dbReference>
<reference evidence="11" key="1">
    <citation type="submission" date="2020-10" db="EMBL/GenBank/DDBJ databases">
        <authorList>
            <person name="Gilroy R."/>
        </authorList>
    </citation>
    <scope>NUCLEOTIDE SEQUENCE</scope>
    <source>
        <strain evidence="11">17213</strain>
    </source>
</reference>
<reference evidence="11" key="2">
    <citation type="journal article" date="2021" name="PeerJ">
        <title>Extensive microbial diversity within the chicken gut microbiome revealed by metagenomics and culture.</title>
        <authorList>
            <person name="Gilroy R."/>
            <person name="Ravi A."/>
            <person name="Getino M."/>
            <person name="Pursley I."/>
            <person name="Horton D.L."/>
            <person name="Alikhan N.F."/>
            <person name="Baker D."/>
            <person name="Gharbi K."/>
            <person name="Hall N."/>
            <person name="Watson M."/>
            <person name="Adriaenssens E.M."/>
            <person name="Foster-Nyarko E."/>
            <person name="Jarju S."/>
            <person name="Secka A."/>
            <person name="Antonio M."/>
            <person name="Oren A."/>
            <person name="Chaudhuri R.R."/>
            <person name="La Ragione R."/>
            <person name="Hildebrand F."/>
            <person name="Pallen M.J."/>
        </authorList>
    </citation>
    <scope>NUCLEOTIDE SEQUENCE</scope>
    <source>
        <strain evidence="11">17213</strain>
    </source>
</reference>
<dbReference type="EMBL" id="JADINH010000037">
    <property type="protein sequence ID" value="MBO8415178.1"/>
    <property type="molecule type" value="Genomic_DNA"/>
</dbReference>
<feature type="transmembrane region" description="Helical" evidence="9">
    <location>
        <begin position="72"/>
        <end position="92"/>
    </location>
</feature>
<gene>
    <name evidence="9 11" type="primary">lnt</name>
    <name evidence="11" type="ORF">IAB19_02220</name>
</gene>
<evidence type="ECO:0000259" key="10">
    <source>
        <dbReference type="PROSITE" id="PS50263"/>
    </source>
</evidence>
<dbReference type="Proteomes" id="UP000823631">
    <property type="component" value="Unassembled WGS sequence"/>
</dbReference>
<dbReference type="AlphaFoldDB" id="A0A9D9GS86"/>
<comment type="subcellular location">
    <subcellularLocation>
        <location evidence="1 9">Cell membrane</location>
        <topology evidence="1 9">Multi-pass membrane protein</topology>
    </subcellularLocation>
</comment>
<dbReference type="HAMAP" id="MF_01148">
    <property type="entry name" value="Lnt"/>
    <property type="match status" value="1"/>
</dbReference>
<dbReference type="CDD" id="cd07571">
    <property type="entry name" value="ALP_N-acyl_transferase"/>
    <property type="match status" value="1"/>
</dbReference>
<dbReference type="InterPro" id="IPR004563">
    <property type="entry name" value="Apolipo_AcylTrfase"/>
</dbReference>
<dbReference type="Pfam" id="PF00795">
    <property type="entry name" value="CN_hydrolase"/>
    <property type="match status" value="1"/>
</dbReference>
<proteinExistence type="inferred from homology"/>
<dbReference type="GO" id="GO:0005886">
    <property type="term" value="C:plasma membrane"/>
    <property type="evidence" value="ECO:0007669"/>
    <property type="project" value="UniProtKB-SubCell"/>
</dbReference>
<comment type="catalytic activity">
    <reaction evidence="9">
        <text>N-terminal S-1,2-diacyl-sn-glyceryl-L-cysteinyl-[lipoprotein] + a glycerophospholipid = N-acyl-S-1,2-diacyl-sn-glyceryl-L-cysteinyl-[lipoprotein] + a 2-acyl-sn-glycero-3-phospholipid + H(+)</text>
        <dbReference type="Rhea" id="RHEA:48228"/>
        <dbReference type="Rhea" id="RHEA-COMP:14681"/>
        <dbReference type="Rhea" id="RHEA-COMP:14684"/>
        <dbReference type="ChEBI" id="CHEBI:15378"/>
        <dbReference type="ChEBI" id="CHEBI:136912"/>
        <dbReference type="ChEBI" id="CHEBI:140656"/>
        <dbReference type="ChEBI" id="CHEBI:140657"/>
        <dbReference type="ChEBI" id="CHEBI:140660"/>
        <dbReference type="EC" id="2.3.1.269"/>
    </reaction>
</comment>
<keyword evidence="3 9" id="KW-1003">Cell membrane</keyword>
<dbReference type="InterPro" id="IPR045378">
    <property type="entry name" value="LNT_N"/>
</dbReference>
<comment type="caution">
    <text evidence="11">The sequence shown here is derived from an EMBL/GenBank/DDBJ whole genome shotgun (WGS) entry which is preliminary data.</text>
</comment>
<dbReference type="NCBIfam" id="TIGR00546">
    <property type="entry name" value="lnt"/>
    <property type="match status" value="1"/>
</dbReference>
<comment type="function">
    <text evidence="9">Catalyzes the phospholipid dependent N-acylation of the N-terminal cysteine of apolipoprotein, the last step in lipoprotein maturation.</text>
</comment>
<dbReference type="Gene3D" id="3.60.110.10">
    <property type="entry name" value="Carbon-nitrogen hydrolase"/>
    <property type="match status" value="1"/>
</dbReference>
<comment type="pathway">
    <text evidence="9">Protein modification; lipoprotein biosynthesis (N-acyl transfer).</text>
</comment>
<feature type="transmembrane region" description="Helical" evidence="9">
    <location>
        <begin position="503"/>
        <end position="521"/>
    </location>
</feature>
<dbReference type="EC" id="2.3.1.269" evidence="9"/>
<keyword evidence="4 9" id="KW-0808">Transferase</keyword>
<feature type="transmembrane region" description="Helical" evidence="9">
    <location>
        <begin position="50"/>
        <end position="67"/>
    </location>
</feature>
<dbReference type="SUPFAM" id="SSF56317">
    <property type="entry name" value="Carbon-nitrogen hydrolase"/>
    <property type="match status" value="1"/>
</dbReference>
<keyword evidence="5 9" id="KW-0812">Transmembrane</keyword>
<evidence type="ECO:0000256" key="2">
    <source>
        <dbReference type="ARBA" id="ARBA00010065"/>
    </source>
</evidence>
<evidence type="ECO:0000256" key="9">
    <source>
        <dbReference type="HAMAP-Rule" id="MF_01148"/>
    </source>
</evidence>
<evidence type="ECO:0000256" key="6">
    <source>
        <dbReference type="ARBA" id="ARBA00022989"/>
    </source>
</evidence>
<dbReference type="InterPro" id="IPR003010">
    <property type="entry name" value="C-N_Hydrolase"/>
</dbReference>
<evidence type="ECO:0000256" key="3">
    <source>
        <dbReference type="ARBA" id="ARBA00022475"/>
    </source>
</evidence>
<organism evidence="11 12">
    <name type="scientific">Candidatus Avisuccinivibrio stercorigallinarum</name>
    <dbReference type="NCBI Taxonomy" id="2840704"/>
    <lineage>
        <taxon>Bacteria</taxon>
        <taxon>Pseudomonadati</taxon>
        <taxon>Pseudomonadota</taxon>
        <taxon>Gammaproteobacteria</taxon>
        <taxon>Aeromonadales</taxon>
        <taxon>Succinivibrionaceae</taxon>
        <taxon>Succinivibrionaceae incertae sedis</taxon>
        <taxon>Candidatus Avisuccinivibrio</taxon>
    </lineage>
</organism>
<dbReference type="PANTHER" id="PTHR38686:SF1">
    <property type="entry name" value="APOLIPOPROTEIN N-ACYLTRANSFERASE"/>
    <property type="match status" value="1"/>
</dbReference>
<feature type="transmembrane region" description="Helical" evidence="9">
    <location>
        <begin position="209"/>
        <end position="229"/>
    </location>
</feature>
<accession>A0A9D9GS86</accession>